<keyword evidence="5" id="KW-1185">Reference proteome</keyword>
<accession>A0A9P0FFZ1</accession>
<keyword evidence="3" id="KW-0732">Signal</keyword>
<protein>
    <submittedName>
        <fullName evidence="4">Uncharacterized protein</fullName>
    </submittedName>
</protein>
<name>A0A9P0FFZ1_BRAAE</name>
<evidence type="ECO:0000313" key="4">
    <source>
        <dbReference type="EMBL" id="CAH0552993.1"/>
    </source>
</evidence>
<dbReference type="InterPro" id="IPR022727">
    <property type="entry name" value="Cuticle_C1"/>
</dbReference>
<dbReference type="GO" id="GO:0042302">
    <property type="term" value="F:structural constituent of cuticle"/>
    <property type="evidence" value="ECO:0007669"/>
    <property type="project" value="UniProtKB-KW"/>
</dbReference>
<evidence type="ECO:0000256" key="1">
    <source>
        <dbReference type="ARBA" id="ARBA00022460"/>
    </source>
</evidence>
<evidence type="ECO:0000256" key="3">
    <source>
        <dbReference type="SAM" id="SignalP"/>
    </source>
</evidence>
<reference evidence="4" key="1">
    <citation type="submission" date="2021-12" db="EMBL/GenBank/DDBJ databases">
        <authorList>
            <person name="King R."/>
        </authorList>
    </citation>
    <scope>NUCLEOTIDE SEQUENCE</scope>
</reference>
<keyword evidence="1" id="KW-0193">Cuticle</keyword>
<organism evidence="4 5">
    <name type="scientific">Brassicogethes aeneus</name>
    <name type="common">Rape pollen beetle</name>
    <name type="synonym">Meligethes aeneus</name>
    <dbReference type="NCBI Taxonomy" id="1431903"/>
    <lineage>
        <taxon>Eukaryota</taxon>
        <taxon>Metazoa</taxon>
        <taxon>Ecdysozoa</taxon>
        <taxon>Arthropoda</taxon>
        <taxon>Hexapoda</taxon>
        <taxon>Insecta</taxon>
        <taxon>Pterygota</taxon>
        <taxon>Neoptera</taxon>
        <taxon>Endopterygota</taxon>
        <taxon>Coleoptera</taxon>
        <taxon>Polyphaga</taxon>
        <taxon>Cucujiformia</taxon>
        <taxon>Nitidulidae</taxon>
        <taxon>Meligethinae</taxon>
        <taxon>Brassicogethes</taxon>
    </lineage>
</organism>
<proteinExistence type="predicted"/>
<dbReference type="OrthoDB" id="6629390at2759"/>
<dbReference type="PANTHER" id="PTHR39068:SF2">
    <property type="entry name" value="MIP24391P"/>
    <property type="match status" value="1"/>
</dbReference>
<sequence>MAIAIKFVLFAATLAIANAGFLPSDVIQYSSAPDVSTSYFNQALPAQVAIAHPQPASIAYQAPVTAQLSTGYLPNIRQSVPISTQLSLGYLPTQGQSHQSVIRSPLGGSISQYSKSLDSAYSSVRKFDTRITNDLHLHPVSSIVQRYAQAQPIGSSPLIQLYNQPIVSAIQTAPIVQRLAHPVAHGSLVSGPIVQRYAQPFAQTLSHGPSLQTPVATLVRGSGPVVSHVRYTSPITSYAW</sequence>
<feature type="chain" id="PRO_5040165101" evidence="3">
    <location>
        <begin position="20"/>
        <end position="240"/>
    </location>
</feature>
<gene>
    <name evidence="4" type="ORF">MELIAE_LOCUS5102</name>
</gene>
<dbReference type="PANTHER" id="PTHR39068">
    <property type="entry name" value="LARVAL/PUPAL CUTICLE PROTEIN H1C-LIKE PROTEIN-RELATED"/>
    <property type="match status" value="1"/>
</dbReference>
<dbReference type="Proteomes" id="UP001154078">
    <property type="component" value="Chromosome 3"/>
</dbReference>
<evidence type="ECO:0000256" key="2">
    <source>
        <dbReference type="ARBA" id="ARBA00022737"/>
    </source>
</evidence>
<dbReference type="AlphaFoldDB" id="A0A9P0FFZ1"/>
<dbReference type="Pfam" id="PF11018">
    <property type="entry name" value="Cuticle_3"/>
    <property type="match status" value="1"/>
</dbReference>
<dbReference type="EMBL" id="OV121134">
    <property type="protein sequence ID" value="CAH0552993.1"/>
    <property type="molecule type" value="Genomic_DNA"/>
</dbReference>
<feature type="signal peptide" evidence="3">
    <location>
        <begin position="1"/>
        <end position="19"/>
    </location>
</feature>
<keyword evidence="2" id="KW-0677">Repeat</keyword>
<evidence type="ECO:0000313" key="5">
    <source>
        <dbReference type="Proteomes" id="UP001154078"/>
    </source>
</evidence>